<dbReference type="SUPFAM" id="SSF52777">
    <property type="entry name" value="CoA-dependent acyltransferases"/>
    <property type="match status" value="2"/>
</dbReference>
<dbReference type="InterPro" id="IPR010071">
    <property type="entry name" value="AA_adenyl_dom"/>
</dbReference>
<evidence type="ECO:0000256" key="3">
    <source>
        <dbReference type="ARBA" id="ARBA00022450"/>
    </source>
</evidence>
<name>A0A366D3L9_9GAMM</name>
<dbReference type="InterPro" id="IPR020806">
    <property type="entry name" value="PKS_PP-bd"/>
</dbReference>
<dbReference type="PANTHER" id="PTHR45527">
    <property type="entry name" value="NONRIBOSOMAL PEPTIDE SYNTHETASE"/>
    <property type="match status" value="1"/>
</dbReference>
<dbReference type="Pfam" id="PF00668">
    <property type="entry name" value="Condensation"/>
    <property type="match status" value="1"/>
</dbReference>
<keyword evidence="4" id="KW-0597">Phosphoprotein</keyword>
<dbReference type="FunFam" id="1.10.1200.10:FF:000005">
    <property type="entry name" value="Nonribosomal peptide synthetase 1"/>
    <property type="match status" value="1"/>
</dbReference>
<dbReference type="PROSITE" id="PS50075">
    <property type="entry name" value="CARRIER"/>
    <property type="match status" value="1"/>
</dbReference>
<comment type="caution">
    <text evidence="7">The sequence shown here is derived from an EMBL/GenBank/DDBJ whole genome shotgun (WGS) entry which is preliminary data.</text>
</comment>
<dbReference type="Gene3D" id="3.40.50.980">
    <property type="match status" value="2"/>
</dbReference>
<dbReference type="Gene3D" id="3.40.50.1820">
    <property type="entry name" value="alpha/beta hydrolase"/>
    <property type="match status" value="1"/>
</dbReference>
<dbReference type="InterPro" id="IPR009081">
    <property type="entry name" value="PP-bd_ACP"/>
</dbReference>
<dbReference type="InterPro" id="IPR020845">
    <property type="entry name" value="AMP-binding_CS"/>
</dbReference>
<evidence type="ECO:0000259" key="6">
    <source>
        <dbReference type="PROSITE" id="PS50075"/>
    </source>
</evidence>
<dbReference type="SUPFAM" id="SSF47336">
    <property type="entry name" value="ACP-like"/>
    <property type="match status" value="1"/>
</dbReference>
<dbReference type="Gene3D" id="2.30.38.10">
    <property type="entry name" value="Luciferase, Domain 3"/>
    <property type="match status" value="1"/>
</dbReference>
<gene>
    <name evidence="7" type="ORF">DFP76_103152</name>
</gene>
<dbReference type="FunFam" id="3.40.50.12780:FF:000012">
    <property type="entry name" value="Non-ribosomal peptide synthetase"/>
    <property type="match status" value="1"/>
</dbReference>
<reference evidence="7 8" key="1">
    <citation type="submission" date="2018-06" db="EMBL/GenBank/DDBJ databases">
        <title>Genomic Encyclopedia of Type Strains, Phase III (KMG-III): the genomes of soil and plant-associated and newly described type strains.</title>
        <authorList>
            <person name="Whitman W."/>
        </authorList>
    </citation>
    <scope>NUCLEOTIDE SEQUENCE [LARGE SCALE GENOMIC DNA]</scope>
    <source>
        <strain evidence="7 8">CECT 7732</strain>
    </source>
</reference>
<dbReference type="EMBL" id="QNRF01000003">
    <property type="protein sequence ID" value="RBO83878.1"/>
    <property type="molecule type" value="Genomic_DNA"/>
</dbReference>
<dbReference type="OrthoDB" id="9757559at2"/>
<dbReference type="GO" id="GO:0009239">
    <property type="term" value="P:enterobactin biosynthetic process"/>
    <property type="evidence" value="ECO:0007669"/>
    <property type="project" value="TreeGrafter"/>
</dbReference>
<dbReference type="PROSITE" id="PS00012">
    <property type="entry name" value="PHOSPHOPANTETHEINE"/>
    <property type="match status" value="1"/>
</dbReference>
<dbReference type="RefSeq" id="WP_113873870.1">
    <property type="nucleotide sequence ID" value="NZ_QNRF01000003.1"/>
</dbReference>
<feature type="region of interest" description="Disordered" evidence="5">
    <location>
        <begin position="1"/>
        <end position="21"/>
    </location>
</feature>
<protein>
    <submittedName>
        <fullName evidence="7">Enterobactin synthetase component F</fullName>
    </submittedName>
</protein>
<keyword evidence="8" id="KW-1185">Reference proteome</keyword>
<dbReference type="SUPFAM" id="SSF56801">
    <property type="entry name" value="Acetyl-CoA synthetase-like"/>
    <property type="match status" value="1"/>
</dbReference>
<dbReference type="FunFam" id="2.30.38.10:FF:000001">
    <property type="entry name" value="Non-ribosomal peptide synthetase PvdI"/>
    <property type="match status" value="1"/>
</dbReference>
<dbReference type="Gene3D" id="3.30.300.30">
    <property type="match status" value="1"/>
</dbReference>
<evidence type="ECO:0000256" key="4">
    <source>
        <dbReference type="ARBA" id="ARBA00022553"/>
    </source>
</evidence>
<dbReference type="Pfam" id="PF00975">
    <property type="entry name" value="Thioesterase"/>
    <property type="match status" value="1"/>
</dbReference>
<dbReference type="Gene3D" id="3.30.559.10">
    <property type="entry name" value="Chloramphenicol acetyltransferase-like domain"/>
    <property type="match status" value="1"/>
</dbReference>
<evidence type="ECO:0000313" key="8">
    <source>
        <dbReference type="Proteomes" id="UP000252086"/>
    </source>
</evidence>
<dbReference type="InterPro" id="IPR029058">
    <property type="entry name" value="AB_hydrolase_fold"/>
</dbReference>
<feature type="domain" description="Carrier" evidence="6">
    <location>
        <begin position="977"/>
        <end position="1052"/>
    </location>
</feature>
<dbReference type="InterPro" id="IPR036736">
    <property type="entry name" value="ACP-like_sf"/>
</dbReference>
<dbReference type="Proteomes" id="UP000252086">
    <property type="component" value="Unassembled WGS sequence"/>
</dbReference>
<dbReference type="FunFam" id="3.40.50.980:FF:000001">
    <property type="entry name" value="Non-ribosomal peptide synthetase"/>
    <property type="match status" value="1"/>
</dbReference>
<evidence type="ECO:0000256" key="1">
    <source>
        <dbReference type="ARBA" id="ARBA00001957"/>
    </source>
</evidence>
<comment type="similarity">
    <text evidence="2">Belongs to the ATP-dependent AMP-binding enzyme family.</text>
</comment>
<dbReference type="GO" id="GO:0031177">
    <property type="term" value="F:phosphopantetheine binding"/>
    <property type="evidence" value="ECO:0007669"/>
    <property type="project" value="InterPro"/>
</dbReference>
<dbReference type="InterPro" id="IPR023213">
    <property type="entry name" value="CAT-like_dom_sf"/>
</dbReference>
<dbReference type="InterPro" id="IPR001031">
    <property type="entry name" value="Thioesterase"/>
</dbReference>
<dbReference type="FunFam" id="3.30.300.30:FF:000010">
    <property type="entry name" value="Enterobactin synthetase component F"/>
    <property type="match status" value="1"/>
</dbReference>
<keyword evidence="3" id="KW-0596">Phosphopantetheine</keyword>
<sequence>MNKQTNADGLNTPDTQSPQTLLPLSTAQRGQWIAQKLAPEGTAFNVAEYLEINGDLDVLLFQKAIHQLITETDCIRSQILETEDETYQFISQSYDDSFSMLDMSHEVNPIDHALQWMKQDYLKPLIQKGERLWFSALIKIADKHYFWYHRCHHVALDGFGGHLITQRLAHLYNGYYFDHHITDCPFPPLADLLAQEQKYKDSKRFKADRQYWLNNLVHLPDSVSLAQRIRPDDQSPMRRQTLNLSVALSEHLSQIGQAFGASRPQTLIALVAAYFYRMTGAEDLVIAMPVSARVNAIQKNTPTMLANAVPIRLAFSATMSFQALLEQTSKVVRHALRHQLYRYEDLKRDLGMLSVNQQIASLGVNIEPFDYDVNFGDCSTTLHNLSNAMIDDLTVFIFDRKNGNGPSIEFDANPKRYTDKELSQHLQQFERLIKSLLSSVKQPIAQAQLLSDAEQQIILHDWNQTHSKLTDYGYLDLFHQQVKQRGSSTAVIGEDGNFTYQELNEKAVSWAHRLIQYGVKPEQLVAACLPRNSEMLAVLLGIWKAGAAYLPLDPEFPQKRLANILEDAEPACIITNHEVSASLPDSKLSLLYTDQIEAITTDLSQQQAVLQTQVQVAPHAPAYVIYTSGSTGRPKGVEISHHALKNFLLGMQAELNFSQQDRFLAVTTISFDISLLELFLPIMLGGSVVIATRDTVRAPERLTHLANEQQITFMQATPSLWQALLPEYQTQWYGVRALVGGEALSGQLAKHMHALGHPVMNLYGPTETTIWSSVMPLEHERDLQSPPIGRPIFNTQMYVLDKSMQPVPVGVTGDLYIAGQGLALGYYKRPDLTAERFIDHPFVSGEKVYITGDKARWREDGVLEYLGREDNQVKIRGFRIETGDIESALAAMSAIEQAVVMPQTSPTGNKQLVAYLLTDQAELDMHDIRQTLITKLPDYMIPSHFICIDEMPLTPNGKINRKALPQPSWQTANHYQAPRNHTEEMLANLWAETLGLTLVGIHDNFFEIGGDSITATRILHKLEQNLSMDIPLGVLFKAATIAELAEHLQQTSNWNPLQALLPIKSSGEHTPLFCIHPALGLSWGYAALLKHLPQSTPLFGLQSPSLTQTETIPETLEDVATHYLTLIQSVQPKGPYQLLGWSFGGLVAHAITRQLEAQGESVSFLCMLDSYPYKTDYQQPKNEADIVKSALIFLGYDLSKLEALPINKAELAALLWRDYDDSSMSVVKKIQASQEDIMSRIQATVEHNLALASQYKAHNIEADILFFAAADSVNGSMEKILEHSSIAWQNRTRGQVVSHQIACHHQDMLDPSALSQIAPILRNQLNKVQIKQPKNKKDKLR</sequence>
<dbReference type="GO" id="GO:0043041">
    <property type="term" value="P:amino acid activation for nonribosomal peptide biosynthetic process"/>
    <property type="evidence" value="ECO:0007669"/>
    <property type="project" value="TreeGrafter"/>
</dbReference>
<dbReference type="InterPro" id="IPR000873">
    <property type="entry name" value="AMP-dep_synth/lig_dom"/>
</dbReference>
<comment type="cofactor">
    <cofactor evidence="1">
        <name>pantetheine 4'-phosphate</name>
        <dbReference type="ChEBI" id="CHEBI:47942"/>
    </cofactor>
</comment>
<dbReference type="Pfam" id="PF13193">
    <property type="entry name" value="AMP-binding_C"/>
    <property type="match status" value="1"/>
</dbReference>
<dbReference type="SMART" id="SM00823">
    <property type="entry name" value="PKS_PP"/>
    <property type="match status" value="1"/>
</dbReference>
<dbReference type="Pfam" id="PF00550">
    <property type="entry name" value="PP-binding"/>
    <property type="match status" value="1"/>
</dbReference>
<dbReference type="InterPro" id="IPR025110">
    <property type="entry name" value="AMP-bd_C"/>
</dbReference>
<dbReference type="InterPro" id="IPR045851">
    <property type="entry name" value="AMP-bd_C_sf"/>
</dbReference>
<accession>A0A366D3L9</accession>
<dbReference type="NCBIfam" id="TIGR01733">
    <property type="entry name" value="AA-adenyl-dom"/>
    <property type="match status" value="1"/>
</dbReference>
<dbReference type="InterPro" id="IPR006162">
    <property type="entry name" value="Ppantetheine_attach_site"/>
</dbReference>
<organism evidence="7 8">
    <name type="scientific">Marinomonas aquiplantarum</name>
    <dbReference type="NCBI Taxonomy" id="491951"/>
    <lineage>
        <taxon>Bacteria</taxon>
        <taxon>Pseudomonadati</taxon>
        <taxon>Pseudomonadota</taxon>
        <taxon>Gammaproteobacteria</taxon>
        <taxon>Oceanospirillales</taxon>
        <taxon>Oceanospirillaceae</taxon>
        <taxon>Marinomonas</taxon>
    </lineage>
</organism>
<dbReference type="InterPro" id="IPR001242">
    <property type="entry name" value="Condensation_dom"/>
</dbReference>
<dbReference type="GO" id="GO:0009366">
    <property type="term" value="C:enterobactin synthetase complex"/>
    <property type="evidence" value="ECO:0007669"/>
    <property type="project" value="TreeGrafter"/>
</dbReference>
<dbReference type="Gene3D" id="3.30.559.30">
    <property type="entry name" value="Nonribosomal peptide synthetase, condensation domain"/>
    <property type="match status" value="1"/>
</dbReference>
<dbReference type="InterPro" id="IPR020802">
    <property type="entry name" value="TesA-like"/>
</dbReference>
<proteinExistence type="inferred from homology"/>
<dbReference type="SMART" id="SM00824">
    <property type="entry name" value="PKS_TE"/>
    <property type="match status" value="1"/>
</dbReference>
<evidence type="ECO:0000256" key="2">
    <source>
        <dbReference type="ARBA" id="ARBA00006432"/>
    </source>
</evidence>
<dbReference type="PROSITE" id="PS00455">
    <property type="entry name" value="AMP_BINDING"/>
    <property type="match status" value="1"/>
</dbReference>
<dbReference type="CDD" id="cd05930">
    <property type="entry name" value="A_NRPS"/>
    <property type="match status" value="1"/>
</dbReference>
<evidence type="ECO:0000256" key="5">
    <source>
        <dbReference type="SAM" id="MobiDB-lite"/>
    </source>
</evidence>
<dbReference type="PANTHER" id="PTHR45527:SF1">
    <property type="entry name" value="FATTY ACID SYNTHASE"/>
    <property type="match status" value="1"/>
</dbReference>
<dbReference type="Pfam" id="PF00501">
    <property type="entry name" value="AMP-binding"/>
    <property type="match status" value="1"/>
</dbReference>
<evidence type="ECO:0000313" key="7">
    <source>
        <dbReference type="EMBL" id="RBO83878.1"/>
    </source>
</evidence>
<dbReference type="SUPFAM" id="SSF53474">
    <property type="entry name" value="alpha/beta-Hydrolases"/>
    <property type="match status" value="1"/>
</dbReference>
<dbReference type="GO" id="GO:0005829">
    <property type="term" value="C:cytosol"/>
    <property type="evidence" value="ECO:0007669"/>
    <property type="project" value="TreeGrafter"/>
</dbReference>
<dbReference type="GO" id="GO:0047527">
    <property type="term" value="F:2,3-dihydroxybenzoate-serine ligase activity"/>
    <property type="evidence" value="ECO:0007669"/>
    <property type="project" value="TreeGrafter"/>
</dbReference>